<keyword evidence="4 7" id="KW-1133">Transmembrane helix</keyword>
<accession>A0A2Z4YAL4</accession>
<feature type="transmembrane region" description="Helical" evidence="7">
    <location>
        <begin position="391"/>
        <end position="409"/>
    </location>
</feature>
<evidence type="ECO:0000256" key="3">
    <source>
        <dbReference type="ARBA" id="ARBA00022692"/>
    </source>
</evidence>
<dbReference type="PANTHER" id="PTHR33529">
    <property type="entry name" value="SLR0882 PROTEIN-RELATED"/>
    <property type="match status" value="1"/>
</dbReference>
<keyword evidence="3 7" id="KW-0812">Transmembrane</keyword>
<dbReference type="PANTHER" id="PTHR33529:SF6">
    <property type="entry name" value="YJGP_YJGQ FAMILY PERMEASE"/>
    <property type="match status" value="1"/>
</dbReference>
<evidence type="ECO:0000256" key="1">
    <source>
        <dbReference type="ARBA" id="ARBA00004651"/>
    </source>
</evidence>
<name>A0A2Z4YAL4_SUMC1</name>
<evidence type="ECO:0000256" key="6">
    <source>
        <dbReference type="SAM" id="Coils"/>
    </source>
</evidence>
<feature type="coiled-coil region" evidence="6">
    <location>
        <begin position="208"/>
        <end position="235"/>
    </location>
</feature>
<keyword evidence="2" id="KW-1003">Cell membrane</keyword>
<keyword evidence="6" id="KW-0175">Coiled coil</keyword>
<dbReference type="AlphaFoldDB" id="A0A2Z4YAL4"/>
<evidence type="ECO:0000313" key="8">
    <source>
        <dbReference type="EMBL" id="AXA37463.1"/>
    </source>
</evidence>
<evidence type="ECO:0000313" key="9">
    <source>
        <dbReference type="Proteomes" id="UP000262583"/>
    </source>
</evidence>
<feature type="transmembrane region" description="Helical" evidence="7">
    <location>
        <begin position="96"/>
        <end position="116"/>
    </location>
</feature>
<proteinExistence type="predicted"/>
<feature type="transmembrane region" description="Helical" evidence="7">
    <location>
        <begin position="53"/>
        <end position="75"/>
    </location>
</feature>
<dbReference type="InterPro" id="IPR005495">
    <property type="entry name" value="LptG/LptF_permease"/>
</dbReference>
<evidence type="ECO:0000256" key="2">
    <source>
        <dbReference type="ARBA" id="ARBA00022475"/>
    </source>
</evidence>
<dbReference type="GO" id="GO:0043190">
    <property type="term" value="C:ATP-binding cassette (ABC) transporter complex"/>
    <property type="evidence" value="ECO:0007669"/>
    <property type="project" value="TreeGrafter"/>
</dbReference>
<dbReference type="Pfam" id="PF03739">
    <property type="entry name" value="LptF_LptG"/>
    <property type="match status" value="2"/>
</dbReference>
<feature type="transmembrane region" description="Helical" evidence="7">
    <location>
        <begin position="12"/>
        <end position="33"/>
    </location>
</feature>
<reference evidence="8 9" key="1">
    <citation type="submission" date="2018-05" db="EMBL/GenBank/DDBJ databases">
        <title>A metagenomic window into the 2 km-deep terrestrial subsurface aquifer revealed taxonomically and functionally diverse microbial community comprising novel uncultured bacterial lineages.</title>
        <authorList>
            <person name="Kadnikov V.V."/>
            <person name="Mardanov A.V."/>
            <person name="Beletsky A.V."/>
            <person name="Banks D."/>
            <person name="Pimenov N.V."/>
            <person name="Frank Y.A."/>
            <person name="Karnachuk O.V."/>
            <person name="Ravin N.V."/>
        </authorList>
    </citation>
    <scope>NUCLEOTIDE SEQUENCE [LARGE SCALE GENOMIC DNA]</scope>
    <source>
        <strain evidence="8">BY</strain>
    </source>
</reference>
<protein>
    <submittedName>
        <fullName evidence="8">Membrane protein, putative</fullName>
    </submittedName>
</protein>
<organism evidence="8 9">
    <name type="scientific">Sumerlaea chitinivorans</name>
    <dbReference type="NCBI Taxonomy" id="2250252"/>
    <lineage>
        <taxon>Bacteria</taxon>
        <taxon>Candidatus Sumerlaeota</taxon>
        <taxon>Candidatus Sumerlaeia</taxon>
        <taxon>Candidatus Sumerlaeales</taxon>
        <taxon>Candidatus Sumerlaeaceae</taxon>
        <taxon>Candidatus Sumerlaea</taxon>
    </lineage>
</organism>
<dbReference type="GO" id="GO:0015920">
    <property type="term" value="P:lipopolysaccharide transport"/>
    <property type="evidence" value="ECO:0007669"/>
    <property type="project" value="TreeGrafter"/>
</dbReference>
<feature type="transmembrane region" description="Helical" evidence="7">
    <location>
        <begin position="332"/>
        <end position="352"/>
    </location>
</feature>
<dbReference type="EMBL" id="CP030759">
    <property type="protein sequence ID" value="AXA37463.1"/>
    <property type="molecule type" value="Genomic_DNA"/>
</dbReference>
<dbReference type="KEGG" id="schv:BRCON_2721"/>
<feature type="transmembrane region" description="Helical" evidence="7">
    <location>
        <begin position="359"/>
        <end position="379"/>
    </location>
</feature>
<evidence type="ECO:0000256" key="7">
    <source>
        <dbReference type="SAM" id="Phobius"/>
    </source>
</evidence>
<dbReference type="Proteomes" id="UP000262583">
    <property type="component" value="Chromosome"/>
</dbReference>
<gene>
    <name evidence="8" type="ORF">BRCON_2721</name>
</gene>
<evidence type="ECO:0000256" key="5">
    <source>
        <dbReference type="ARBA" id="ARBA00023136"/>
    </source>
</evidence>
<sequence length="414" mass="46611">MTILQRYMLRELLEPFGLGLGVFTFVFLVGQLYRILDLLMNQSVRPLVVIELILALLPGILSLTIPMALLVAVLLSVGRLAADREILAIRMSGVNLVHIFWPVLGVAATAAILMILGNQKLVPFLNLKSTDLAIQIEFDVLSSIPPNRFFELDTAAEGQSSVFFYEKRDPVTGDMKHINIKTTIEPKTDETEKAREKQLRERMKTAIKSNDKRTLAALRKELQKLEQARKDRKVNESLICANQGRIEADLAARMISIHLTTGSIHFVDPDRPTAYNIIRFDEMRKGIRPRMTRTEEGAYEKAPREMSTAELRTEMINSTKPGRYYTELLQRFSIPLACIAFVLIGFPLAVYVKPTGKAIAFAISFFLILLYYGLLNYGISLGRTGSTMAGFAIFFPNILLALVGSFLLYRMVMK</sequence>
<comment type="subcellular location">
    <subcellularLocation>
        <location evidence="1">Cell membrane</location>
        <topology evidence="1">Multi-pass membrane protein</topology>
    </subcellularLocation>
</comment>
<evidence type="ECO:0000256" key="4">
    <source>
        <dbReference type="ARBA" id="ARBA00022989"/>
    </source>
</evidence>
<keyword evidence="5 7" id="KW-0472">Membrane</keyword>